<dbReference type="EMBL" id="CP012333">
    <property type="protein sequence ID" value="AKU93719.1"/>
    <property type="molecule type" value="Genomic_DNA"/>
</dbReference>
<accession>A0A0K1PKU9</accession>
<evidence type="ECO:0000313" key="1">
    <source>
        <dbReference type="EMBL" id="AKU93719.1"/>
    </source>
</evidence>
<reference evidence="1 2" key="1">
    <citation type="submission" date="2015-08" db="EMBL/GenBank/DDBJ databases">
        <authorList>
            <person name="Babu N.S."/>
            <person name="Beckwith C.J."/>
            <person name="Beseler K.G."/>
            <person name="Brison A."/>
            <person name="Carone J.V."/>
            <person name="Caskin T.P."/>
            <person name="Diamond M."/>
            <person name="Durham M.E."/>
            <person name="Foxe J.M."/>
            <person name="Go M."/>
            <person name="Henderson B.A."/>
            <person name="Jones I.B."/>
            <person name="McGettigan J.A."/>
            <person name="Micheletti S.J."/>
            <person name="Nasrallah M.E."/>
            <person name="Ortiz D."/>
            <person name="Piller C.R."/>
            <person name="Privatt S.R."/>
            <person name="Schneider S.L."/>
            <person name="Sharp S."/>
            <person name="Smith T.C."/>
            <person name="Stanton J.D."/>
            <person name="Ullery H.E."/>
            <person name="Wilson R.J."/>
            <person name="Serrano M.G."/>
            <person name="Buck G."/>
            <person name="Lee V."/>
            <person name="Wang Y."/>
            <person name="Carvalho R."/>
            <person name="Voegtly L."/>
            <person name="Shi R."/>
            <person name="Duckworth R."/>
            <person name="Johnson A."/>
            <person name="Loviza R."/>
            <person name="Walstead R."/>
            <person name="Shah Z."/>
            <person name="Kiflezghi M."/>
            <person name="Wade K."/>
            <person name="Ball S.L."/>
            <person name="Bradley K.W."/>
            <person name="Asai D.J."/>
            <person name="Bowman C.A."/>
            <person name="Russell D.A."/>
            <person name="Pope W.H."/>
            <person name="Jacobs-Sera D."/>
            <person name="Hendrix R.W."/>
            <person name="Hatfull G.F."/>
        </authorList>
    </citation>
    <scope>NUCLEOTIDE SEQUENCE [LARGE SCALE GENOMIC DNA]</scope>
    <source>
        <strain evidence="1 2">DSM 27648</strain>
    </source>
</reference>
<organism evidence="1 2">
    <name type="scientific">Labilithrix luteola</name>
    <dbReference type="NCBI Taxonomy" id="1391654"/>
    <lineage>
        <taxon>Bacteria</taxon>
        <taxon>Pseudomonadati</taxon>
        <taxon>Myxococcota</taxon>
        <taxon>Polyangia</taxon>
        <taxon>Polyangiales</taxon>
        <taxon>Labilitrichaceae</taxon>
        <taxon>Labilithrix</taxon>
    </lineage>
</organism>
<dbReference type="SUPFAM" id="SSF47240">
    <property type="entry name" value="Ferritin-like"/>
    <property type="match status" value="1"/>
</dbReference>
<keyword evidence="2" id="KW-1185">Reference proteome</keyword>
<dbReference type="KEGG" id="llu:AKJ09_00383"/>
<evidence type="ECO:0000313" key="2">
    <source>
        <dbReference type="Proteomes" id="UP000064967"/>
    </source>
</evidence>
<gene>
    <name evidence="1" type="ORF">AKJ09_00383</name>
</gene>
<protein>
    <recommendedName>
        <fullName evidence="3">Ferritin-like domain-containing protein</fullName>
    </recommendedName>
</protein>
<dbReference type="OrthoDB" id="5512475at2"/>
<sequence>MSALQDLRAVSRRHVVSLPDHRELVGSAIATWRGRMINEYSSAVVFEGLAAQLAAAGFDEATVAECRGFADEERHHGVLCGAVVESLGGRAIFEPRHDEAFPDHEDVPRAEAALRNLLSISCASETVAVALIGAERLEMPEGPLRELLTKIYSDEVGHARFGWRLLPKLLAMLDEDARRRTNEYLALVFASLEEHELAHLSPKAAPPEEGASLGLCNGAEARELFYATVEEVIVPGLERHGLAAAAAWEQRTAYR</sequence>
<dbReference type="AlphaFoldDB" id="A0A0K1PKU9"/>
<name>A0A0K1PKU9_9BACT</name>
<proteinExistence type="predicted"/>
<dbReference type="STRING" id="1391654.AKJ09_00383"/>
<dbReference type="RefSeq" id="WP_146645431.1">
    <property type="nucleotide sequence ID" value="NZ_CP012333.1"/>
</dbReference>
<dbReference type="CDD" id="cd00657">
    <property type="entry name" value="Ferritin_like"/>
    <property type="match status" value="1"/>
</dbReference>
<dbReference type="InterPro" id="IPR009078">
    <property type="entry name" value="Ferritin-like_SF"/>
</dbReference>
<evidence type="ECO:0008006" key="3">
    <source>
        <dbReference type="Google" id="ProtNLM"/>
    </source>
</evidence>
<dbReference type="Proteomes" id="UP000064967">
    <property type="component" value="Chromosome"/>
</dbReference>